<dbReference type="InterPro" id="IPR054728">
    <property type="entry name" value="RsmB-like_ferredoxin"/>
</dbReference>
<feature type="active site" description="Nucleophile" evidence="13">
    <location>
        <position position="387"/>
    </location>
</feature>
<evidence type="ECO:0000256" key="7">
    <source>
        <dbReference type="ARBA" id="ARBA00022679"/>
    </source>
</evidence>
<dbReference type="Pfam" id="PF01189">
    <property type="entry name" value="Methyltr_RsmB-F"/>
    <property type="match status" value="1"/>
</dbReference>
<proteinExistence type="inferred from homology"/>
<feature type="domain" description="SAM-dependent MTase RsmB/NOP-type" evidence="14">
    <location>
        <begin position="175"/>
        <end position="450"/>
    </location>
</feature>
<dbReference type="SUPFAM" id="SSF53335">
    <property type="entry name" value="S-adenosyl-L-methionine-dependent methyltransferases"/>
    <property type="match status" value="1"/>
</dbReference>
<dbReference type="AlphaFoldDB" id="A0A1I0XVZ6"/>
<dbReference type="InterPro" id="IPR023267">
    <property type="entry name" value="RCMT"/>
</dbReference>
<dbReference type="Gene3D" id="3.40.50.150">
    <property type="entry name" value="Vaccinia Virus protein VP39"/>
    <property type="match status" value="1"/>
</dbReference>
<dbReference type="InterPro" id="IPR029063">
    <property type="entry name" value="SAM-dependent_MTases_sf"/>
</dbReference>
<sequence>MKTEVNLRKIIHEILMESLENGAYLTETVNAVLDKFDYLDKKEKSFIKIICLGTVEKLIYLDYVLDSFSKIPVRKMKADIRNILRSSLYQALFMESVPDSAICNEAVKLTKSTKCRSLSGFVNGLLRNILRNRDKIKLPDEKNEANKYYSVKYSMPQWIIEQFRKDFGKEKLEIMLSSINEKKKNMIRIDTGKIKPNKLVGILSKKGINLTKGPYLDECYYIDNVADIQSLEEFKKGFFYIQDVSSMISVLSAGIKKEDTVFDVCAAPGGKSIFAALLTGEKGQVKAFDNSFFKEDKVNYNIEKSGYKNISFEIKDATIYDKNLEKKADVLICDAPCSGLGVLRRKPDIRYRITKEDEENLALLQRNILKNVQNYVKPGGVLLYSTCTMNHIENDENVKWFKENFPFEPESLDSFIPKELQCDTTKEGYLQLITGIHQSDGFFIARFRRKEND</sequence>
<gene>
    <name evidence="15" type="ORF">SAMN05216249_107148</name>
</gene>
<evidence type="ECO:0000256" key="3">
    <source>
        <dbReference type="ARBA" id="ARBA00012140"/>
    </source>
</evidence>
<dbReference type="GO" id="GO:0005737">
    <property type="term" value="C:cytoplasm"/>
    <property type="evidence" value="ECO:0007669"/>
    <property type="project" value="UniProtKB-SubCell"/>
</dbReference>
<keyword evidence="5" id="KW-0698">rRNA processing</keyword>
<evidence type="ECO:0000256" key="13">
    <source>
        <dbReference type="PROSITE-ProRule" id="PRU01023"/>
    </source>
</evidence>
<evidence type="ECO:0000256" key="8">
    <source>
        <dbReference type="ARBA" id="ARBA00022691"/>
    </source>
</evidence>
<accession>A0A1I0XVZ6</accession>
<dbReference type="Gene3D" id="3.30.70.1170">
    <property type="entry name" value="Sun protein, domain 3"/>
    <property type="match status" value="1"/>
</dbReference>
<feature type="binding site" evidence="13">
    <location>
        <position position="334"/>
    </location>
    <ligand>
        <name>S-adenosyl-L-methionine</name>
        <dbReference type="ChEBI" id="CHEBI:59789"/>
    </ligand>
</feature>
<dbReference type="GO" id="GO:0006355">
    <property type="term" value="P:regulation of DNA-templated transcription"/>
    <property type="evidence" value="ECO:0007669"/>
    <property type="project" value="InterPro"/>
</dbReference>
<keyword evidence="7 13" id="KW-0808">Transferase</keyword>
<feature type="binding site" evidence="13">
    <location>
        <position position="316"/>
    </location>
    <ligand>
        <name>S-adenosyl-L-methionine</name>
        <dbReference type="ChEBI" id="CHEBI:59789"/>
    </ligand>
</feature>
<evidence type="ECO:0000256" key="2">
    <source>
        <dbReference type="ARBA" id="ARBA00004496"/>
    </source>
</evidence>
<dbReference type="PROSITE" id="PS51686">
    <property type="entry name" value="SAM_MT_RSMB_NOP"/>
    <property type="match status" value="1"/>
</dbReference>
<keyword evidence="6 13" id="KW-0489">Methyltransferase</keyword>
<dbReference type="GO" id="GO:0008649">
    <property type="term" value="F:rRNA methyltransferase activity"/>
    <property type="evidence" value="ECO:0007669"/>
    <property type="project" value="InterPro"/>
</dbReference>
<feature type="binding site" evidence="13">
    <location>
        <position position="289"/>
    </location>
    <ligand>
        <name>S-adenosyl-L-methionine</name>
        <dbReference type="ChEBI" id="CHEBI:59789"/>
    </ligand>
</feature>
<evidence type="ECO:0000256" key="10">
    <source>
        <dbReference type="ARBA" id="ARBA00030399"/>
    </source>
</evidence>
<dbReference type="SUPFAM" id="SSF48013">
    <property type="entry name" value="NusB-like"/>
    <property type="match status" value="1"/>
</dbReference>
<dbReference type="GO" id="GO:0003723">
    <property type="term" value="F:RNA binding"/>
    <property type="evidence" value="ECO:0007669"/>
    <property type="project" value="UniProtKB-UniRule"/>
</dbReference>
<dbReference type="EMBL" id="FOJY01000007">
    <property type="protein sequence ID" value="SFB04338.1"/>
    <property type="molecule type" value="Genomic_DNA"/>
</dbReference>
<keyword evidence="4" id="KW-0963">Cytoplasm</keyword>
<organism evidence="15 16">
    <name type="scientific">Acetitomaculum ruminis DSM 5522</name>
    <dbReference type="NCBI Taxonomy" id="1120918"/>
    <lineage>
        <taxon>Bacteria</taxon>
        <taxon>Bacillati</taxon>
        <taxon>Bacillota</taxon>
        <taxon>Clostridia</taxon>
        <taxon>Lachnospirales</taxon>
        <taxon>Lachnospiraceae</taxon>
        <taxon>Acetitomaculum</taxon>
    </lineage>
</organism>
<dbReference type="InterPro" id="IPR001678">
    <property type="entry name" value="MeTrfase_RsmB-F_NOP2_dom"/>
</dbReference>
<dbReference type="OrthoDB" id="9810297at2"/>
<comment type="subcellular location">
    <subcellularLocation>
        <location evidence="2">Cytoplasm</location>
    </subcellularLocation>
</comment>
<dbReference type="PANTHER" id="PTHR22807">
    <property type="entry name" value="NOP2 YEAST -RELATED NOL1/NOP2/FMU SUN DOMAIN-CONTAINING"/>
    <property type="match status" value="1"/>
</dbReference>
<evidence type="ECO:0000256" key="11">
    <source>
        <dbReference type="ARBA" id="ARBA00031088"/>
    </source>
</evidence>
<dbReference type="InterPro" id="IPR004573">
    <property type="entry name" value="rRNA_ssu_MeTfrase_B"/>
</dbReference>
<dbReference type="NCBIfam" id="NF011494">
    <property type="entry name" value="PRK14902.1"/>
    <property type="match status" value="1"/>
</dbReference>
<keyword evidence="16" id="KW-1185">Reference proteome</keyword>
<dbReference type="PRINTS" id="PR02008">
    <property type="entry name" value="RCMTFAMILY"/>
</dbReference>
<evidence type="ECO:0000256" key="9">
    <source>
        <dbReference type="ARBA" id="ARBA00022884"/>
    </source>
</evidence>
<dbReference type="STRING" id="1120918.SAMN05216249_107148"/>
<evidence type="ECO:0000313" key="16">
    <source>
        <dbReference type="Proteomes" id="UP000198838"/>
    </source>
</evidence>
<reference evidence="15 16" key="1">
    <citation type="submission" date="2016-10" db="EMBL/GenBank/DDBJ databases">
        <authorList>
            <person name="de Groot N.N."/>
        </authorList>
    </citation>
    <scope>NUCLEOTIDE SEQUENCE [LARGE SCALE GENOMIC DNA]</scope>
    <source>
        <strain evidence="15 16">DSM 5522</strain>
    </source>
</reference>
<evidence type="ECO:0000256" key="5">
    <source>
        <dbReference type="ARBA" id="ARBA00022552"/>
    </source>
</evidence>
<dbReference type="InterPro" id="IPR049560">
    <property type="entry name" value="MeTrfase_RsmB-F_NOP2_cat"/>
</dbReference>
<name>A0A1I0XVZ6_9FIRM</name>
<dbReference type="PANTHER" id="PTHR22807:SF53">
    <property type="entry name" value="RIBOSOMAL RNA SMALL SUBUNIT METHYLTRANSFERASE B-RELATED"/>
    <property type="match status" value="1"/>
</dbReference>
<comment type="similarity">
    <text evidence="13">Belongs to the class I-like SAM-binding methyltransferase superfamily. RsmB/NOP family.</text>
</comment>
<keyword evidence="8 13" id="KW-0949">S-adenosyl-L-methionine</keyword>
<keyword evidence="9 13" id="KW-0694">RNA-binding</keyword>
<evidence type="ECO:0000256" key="1">
    <source>
        <dbReference type="ARBA" id="ARBA00002724"/>
    </source>
</evidence>
<evidence type="ECO:0000256" key="4">
    <source>
        <dbReference type="ARBA" id="ARBA00022490"/>
    </source>
</evidence>
<dbReference type="EC" id="2.1.1.176" evidence="3"/>
<dbReference type="Pfam" id="PF22458">
    <property type="entry name" value="RsmF-B_ferredox"/>
    <property type="match status" value="1"/>
</dbReference>
<evidence type="ECO:0000259" key="14">
    <source>
        <dbReference type="PROSITE" id="PS51686"/>
    </source>
</evidence>
<dbReference type="Gene3D" id="1.10.940.10">
    <property type="entry name" value="NusB-like"/>
    <property type="match status" value="1"/>
</dbReference>
<dbReference type="NCBIfam" id="TIGR00563">
    <property type="entry name" value="rsmB"/>
    <property type="match status" value="1"/>
</dbReference>
<dbReference type="CDD" id="cd02440">
    <property type="entry name" value="AdoMet_MTases"/>
    <property type="match status" value="1"/>
</dbReference>
<dbReference type="RefSeq" id="WP_092871900.1">
    <property type="nucleotide sequence ID" value="NZ_FOJY01000007.1"/>
</dbReference>
<evidence type="ECO:0000256" key="12">
    <source>
        <dbReference type="ARBA" id="ARBA00047283"/>
    </source>
</evidence>
<evidence type="ECO:0000313" key="15">
    <source>
        <dbReference type="EMBL" id="SFB04338.1"/>
    </source>
</evidence>
<dbReference type="Pfam" id="PF01029">
    <property type="entry name" value="NusB"/>
    <property type="match status" value="1"/>
</dbReference>
<dbReference type="Proteomes" id="UP000198838">
    <property type="component" value="Unassembled WGS sequence"/>
</dbReference>
<dbReference type="InterPro" id="IPR035926">
    <property type="entry name" value="NusB-like_sf"/>
</dbReference>
<protein>
    <recommendedName>
        <fullName evidence="3">16S rRNA (cytosine(967)-C(5))-methyltransferase</fullName>
        <ecNumber evidence="3">2.1.1.176</ecNumber>
    </recommendedName>
    <alternativeName>
        <fullName evidence="10">16S rRNA m5C967 methyltransferase</fullName>
    </alternativeName>
    <alternativeName>
        <fullName evidence="11">rRNA (cytosine-C(5)-)-methyltransferase RsmB</fullName>
    </alternativeName>
</protein>
<evidence type="ECO:0000256" key="6">
    <source>
        <dbReference type="ARBA" id="ARBA00022603"/>
    </source>
</evidence>
<comment type="catalytic activity">
    <reaction evidence="12">
        <text>cytidine(967) in 16S rRNA + S-adenosyl-L-methionine = 5-methylcytidine(967) in 16S rRNA + S-adenosyl-L-homocysteine + H(+)</text>
        <dbReference type="Rhea" id="RHEA:42748"/>
        <dbReference type="Rhea" id="RHEA-COMP:10219"/>
        <dbReference type="Rhea" id="RHEA-COMP:10220"/>
        <dbReference type="ChEBI" id="CHEBI:15378"/>
        <dbReference type="ChEBI" id="CHEBI:57856"/>
        <dbReference type="ChEBI" id="CHEBI:59789"/>
        <dbReference type="ChEBI" id="CHEBI:74483"/>
        <dbReference type="ChEBI" id="CHEBI:82748"/>
        <dbReference type="EC" id="2.1.1.176"/>
    </reaction>
</comment>
<dbReference type="InterPro" id="IPR006027">
    <property type="entry name" value="NusB_RsmB_TIM44"/>
</dbReference>
<comment type="function">
    <text evidence="1">Specifically methylates the cytosine at position 967 (m5C967) of 16S rRNA.</text>
</comment>
<feature type="binding site" evidence="13">
    <location>
        <begin position="265"/>
        <end position="271"/>
    </location>
    <ligand>
        <name>S-adenosyl-L-methionine</name>
        <dbReference type="ChEBI" id="CHEBI:59789"/>
    </ligand>
</feature>